<evidence type="ECO:0000256" key="5">
    <source>
        <dbReference type="ARBA" id="ARBA00022692"/>
    </source>
</evidence>
<dbReference type="PRINTS" id="PR01264">
    <property type="entry name" value="MECHCHANNEL"/>
</dbReference>
<dbReference type="Gene3D" id="1.10.1200.120">
    <property type="entry name" value="Large-conductance mechanosensitive channel, MscL, domain 1"/>
    <property type="match status" value="1"/>
</dbReference>
<evidence type="ECO:0000256" key="8">
    <source>
        <dbReference type="ARBA" id="ARBA00023136"/>
    </source>
</evidence>
<keyword evidence="7 10" id="KW-0406">Ion transport</keyword>
<keyword evidence="6 10" id="KW-1133">Transmembrane helix</keyword>
<reference evidence="11 12" key="1">
    <citation type="journal article" date="2009" name="Stand. Genomic Sci.">
        <title>Complete genome sequence of Catenulispora acidiphila type strain (ID 139908).</title>
        <authorList>
            <person name="Copeland A."/>
            <person name="Lapidus A."/>
            <person name="Glavina Del Rio T."/>
            <person name="Nolan M."/>
            <person name="Lucas S."/>
            <person name="Chen F."/>
            <person name="Tice H."/>
            <person name="Cheng J.F."/>
            <person name="Bruce D."/>
            <person name="Goodwin L."/>
            <person name="Pitluck S."/>
            <person name="Mikhailova N."/>
            <person name="Pati A."/>
            <person name="Ivanova N."/>
            <person name="Mavromatis K."/>
            <person name="Chen A."/>
            <person name="Palaniappan K."/>
            <person name="Chain P."/>
            <person name="Land M."/>
            <person name="Hauser L."/>
            <person name="Chang Y.J."/>
            <person name="Jeffries C.D."/>
            <person name="Chertkov O."/>
            <person name="Brettin T."/>
            <person name="Detter J.C."/>
            <person name="Han C."/>
            <person name="Ali Z."/>
            <person name="Tindall B.J."/>
            <person name="Goker M."/>
            <person name="Bristow J."/>
            <person name="Eisen J.A."/>
            <person name="Markowitz V."/>
            <person name="Hugenholtz P."/>
            <person name="Kyrpides N.C."/>
            <person name="Klenk H.P."/>
        </authorList>
    </citation>
    <scope>NUCLEOTIDE SEQUENCE [LARGE SCALE GENOMIC DNA]</scope>
    <source>
        <strain evidence="12">DSM 44928 / JCM 14897 / NBRC 102108 / NRRL B-24433 / ID139908</strain>
    </source>
</reference>
<keyword evidence="9 10" id="KW-0407">Ion channel</keyword>
<evidence type="ECO:0000256" key="2">
    <source>
        <dbReference type="ARBA" id="ARBA00007254"/>
    </source>
</evidence>
<dbReference type="InterPro" id="IPR037673">
    <property type="entry name" value="MSC/AndL"/>
</dbReference>
<dbReference type="PANTHER" id="PTHR30266:SF2">
    <property type="entry name" value="LARGE-CONDUCTANCE MECHANOSENSITIVE CHANNEL"/>
    <property type="match status" value="1"/>
</dbReference>
<dbReference type="PANTHER" id="PTHR30266">
    <property type="entry name" value="MECHANOSENSITIVE CHANNEL MSCL"/>
    <property type="match status" value="1"/>
</dbReference>
<keyword evidence="4 10" id="KW-1003">Cell membrane</keyword>
<dbReference type="GO" id="GO:0005886">
    <property type="term" value="C:plasma membrane"/>
    <property type="evidence" value="ECO:0007669"/>
    <property type="project" value="UniProtKB-SubCell"/>
</dbReference>
<comment type="subunit">
    <text evidence="10">Homopentamer.</text>
</comment>
<dbReference type="Pfam" id="PF01741">
    <property type="entry name" value="MscL"/>
    <property type="match status" value="1"/>
</dbReference>
<dbReference type="NCBIfam" id="TIGR00220">
    <property type="entry name" value="mscL"/>
    <property type="match status" value="1"/>
</dbReference>
<dbReference type="SUPFAM" id="SSF81330">
    <property type="entry name" value="Gated mechanosensitive channel"/>
    <property type="match status" value="1"/>
</dbReference>
<dbReference type="GO" id="GO:0008381">
    <property type="term" value="F:mechanosensitive monoatomic ion channel activity"/>
    <property type="evidence" value="ECO:0007669"/>
    <property type="project" value="UniProtKB-UniRule"/>
</dbReference>
<gene>
    <name evidence="10" type="primary">mscL</name>
    <name evidence="11" type="ordered locus">Caci_2291</name>
</gene>
<name>C7QJI6_CATAD</name>
<keyword evidence="12" id="KW-1185">Reference proteome</keyword>
<dbReference type="InterPro" id="IPR019823">
    <property type="entry name" value="Mechanosensitive_channel_CS"/>
</dbReference>
<evidence type="ECO:0000256" key="1">
    <source>
        <dbReference type="ARBA" id="ARBA00004651"/>
    </source>
</evidence>
<proteinExistence type="inferred from homology"/>
<dbReference type="InParanoid" id="C7QJI6"/>
<comment type="similarity">
    <text evidence="2 10">Belongs to the MscL family.</text>
</comment>
<dbReference type="EMBL" id="CP001700">
    <property type="protein sequence ID" value="ACU71209.1"/>
    <property type="molecule type" value="Genomic_DNA"/>
</dbReference>
<evidence type="ECO:0000256" key="7">
    <source>
        <dbReference type="ARBA" id="ARBA00023065"/>
    </source>
</evidence>
<evidence type="ECO:0000256" key="3">
    <source>
        <dbReference type="ARBA" id="ARBA00022448"/>
    </source>
</evidence>
<dbReference type="OrthoDB" id="9810350at2"/>
<dbReference type="AlphaFoldDB" id="C7QJI6"/>
<comment type="subcellular location">
    <subcellularLocation>
        <location evidence="1 10">Cell membrane</location>
        <topology evidence="1 10">Multi-pass membrane protein</topology>
    </subcellularLocation>
</comment>
<evidence type="ECO:0000256" key="9">
    <source>
        <dbReference type="ARBA" id="ARBA00023303"/>
    </source>
</evidence>
<dbReference type="PROSITE" id="PS01327">
    <property type="entry name" value="MSCL"/>
    <property type="match status" value="1"/>
</dbReference>
<accession>C7QJI6</accession>
<dbReference type="Proteomes" id="UP000000851">
    <property type="component" value="Chromosome"/>
</dbReference>
<dbReference type="InterPro" id="IPR036019">
    <property type="entry name" value="MscL_channel"/>
</dbReference>
<dbReference type="InterPro" id="IPR001185">
    <property type="entry name" value="MS_channel"/>
</dbReference>
<dbReference type="KEGG" id="cai:Caci_2291"/>
<dbReference type="FunCoup" id="C7QJI6">
    <property type="interactions" value="29"/>
</dbReference>
<dbReference type="HAMAP" id="MF_00115">
    <property type="entry name" value="MscL"/>
    <property type="match status" value="1"/>
</dbReference>
<protein>
    <recommendedName>
        <fullName evidence="10">Large-conductance mechanosensitive channel</fullName>
    </recommendedName>
</protein>
<dbReference type="eggNOG" id="COG1970">
    <property type="taxonomic scope" value="Bacteria"/>
</dbReference>
<feature type="transmembrane region" description="Helical" evidence="10">
    <location>
        <begin position="12"/>
        <end position="31"/>
    </location>
</feature>
<dbReference type="STRING" id="479433.Caci_2291"/>
<evidence type="ECO:0000313" key="12">
    <source>
        <dbReference type="Proteomes" id="UP000000851"/>
    </source>
</evidence>
<evidence type="ECO:0000256" key="10">
    <source>
        <dbReference type="HAMAP-Rule" id="MF_00115"/>
    </source>
</evidence>
<evidence type="ECO:0000256" key="6">
    <source>
        <dbReference type="ARBA" id="ARBA00022989"/>
    </source>
</evidence>
<keyword evidence="3 10" id="KW-0813">Transport</keyword>
<keyword evidence="5 10" id="KW-0812">Transmembrane</keyword>
<feature type="transmembrane region" description="Helical" evidence="10">
    <location>
        <begin position="69"/>
        <end position="91"/>
    </location>
</feature>
<comment type="function">
    <text evidence="10">Channel that opens in response to stretch forces in the membrane lipid bilayer. May participate in the regulation of osmotic pressure changes within the cell.</text>
</comment>
<sequence length="131" mass="14419" precursor="true">MFSGFKKFLMRGNVVDLAVAVVMGAAFGAIVNSLVKDIIMPLITAIFGKQDYTKLSFKIHNSTFAYGDLLTNVITFLSIAGAVYFLIVMPINHFNDRRKARLGIPEQAAAPTDVQLLAEIRDLLAAQRNSR</sequence>
<organism evidence="11 12">
    <name type="scientific">Catenulispora acidiphila (strain DSM 44928 / JCM 14897 / NBRC 102108 / NRRL B-24433 / ID139908)</name>
    <dbReference type="NCBI Taxonomy" id="479433"/>
    <lineage>
        <taxon>Bacteria</taxon>
        <taxon>Bacillati</taxon>
        <taxon>Actinomycetota</taxon>
        <taxon>Actinomycetes</taxon>
        <taxon>Catenulisporales</taxon>
        <taxon>Catenulisporaceae</taxon>
        <taxon>Catenulispora</taxon>
    </lineage>
</organism>
<evidence type="ECO:0000313" key="11">
    <source>
        <dbReference type="EMBL" id="ACU71209.1"/>
    </source>
</evidence>
<dbReference type="HOGENOM" id="CLU_095787_1_0_11"/>
<keyword evidence="8 10" id="KW-0472">Membrane</keyword>
<evidence type="ECO:0000256" key="4">
    <source>
        <dbReference type="ARBA" id="ARBA00022475"/>
    </source>
</evidence>